<feature type="transmembrane region" description="Helical" evidence="1">
    <location>
        <begin position="108"/>
        <end position="132"/>
    </location>
</feature>
<protein>
    <recommendedName>
        <fullName evidence="2">DUF112 domain-containing protein</fullName>
    </recommendedName>
</protein>
<dbReference type="PANTHER" id="PTHR35342:SF5">
    <property type="entry name" value="TRICARBOXYLIC TRANSPORT PROTEIN"/>
    <property type="match status" value="1"/>
</dbReference>
<proteinExistence type="predicted"/>
<feature type="transmembrane region" description="Helical" evidence="1">
    <location>
        <begin position="464"/>
        <end position="486"/>
    </location>
</feature>
<dbReference type="Proteomes" id="UP000077098">
    <property type="component" value="Unassembled WGS sequence"/>
</dbReference>
<comment type="caution">
    <text evidence="3">The sequence shown here is derived from an EMBL/GenBank/DDBJ whole genome shotgun (WGS) entry which is preliminary data.</text>
</comment>
<dbReference type="AlphaFoldDB" id="A0A176XFR8"/>
<dbReference type="EMBL" id="LXPS01000006">
    <property type="protein sequence ID" value="OAE48423.1"/>
    <property type="molecule type" value="Genomic_DNA"/>
</dbReference>
<evidence type="ECO:0000259" key="2">
    <source>
        <dbReference type="Pfam" id="PF01970"/>
    </source>
</evidence>
<evidence type="ECO:0000256" key="1">
    <source>
        <dbReference type="SAM" id="Phobius"/>
    </source>
</evidence>
<keyword evidence="1" id="KW-1133">Transmembrane helix</keyword>
<feature type="transmembrane region" description="Helical" evidence="1">
    <location>
        <begin position="387"/>
        <end position="404"/>
    </location>
</feature>
<dbReference type="InterPro" id="IPR002823">
    <property type="entry name" value="DUF112_TM"/>
</dbReference>
<accession>A0A176XFR8</accession>
<feature type="transmembrane region" description="Helical" evidence="1">
    <location>
        <begin position="169"/>
        <end position="190"/>
    </location>
</feature>
<keyword evidence="1" id="KW-0812">Transmembrane</keyword>
<feature type="transmembrane region" description="Helical" evidence="1">
    <location>
        <begin position="144"/>
        <end position="162"/>
    </location>
</feature>
<feature type="domain" description="DUF112" evidence="2">
    <location>
        <begin position="20"/>
        <end position="437"/>
    </location>
</feature>
<feature type="transmembrane region" description="Helical" evidence="1">
    <location>
        <begin position="315"/>
        <end position="341"/>
    </location>
</feature>
<dbReference type="RefSeq" id="WP_063947921.1">
    <property type="nucleotide sequence ID" value="NZ_LXPS01000006.1"/>
</dbReference>
<organism evidence="3 4">
    <name type="scientific">Agrobacterium tumefaciens</name>
    <dbReference type="NCBI Taxonomy" id="358"/>
    <lineage>
        <taxon>Bacteria</taxon>
        <taxon>Pseudomonadati</taxon>
        <taxon>Pseudomonadota</taxon>
        <taxon>Alphaproteobacteria</taxon>
        <taxon>Hyphomicrobiales</taxon>
        <taxon>Rhizobiaceae</taxon>
        <taxon>Rhizobium/Agrobacterium group</taxon>
        <taxon>Agrobacterium</taxon>
        <taxon>Agrobacterium tumefaciens complex</taxon>
    </lineage>
</organism>
<dbReference type="PANTHER" id="PTHR35342">
    <property type="entry name" value="TRICARBOXYLIC TRANSPORT PROTEIN"/>
    <property type="match status" value="1"/>
</dbReference>
<name>A0A176XFR8_AGRTU</name>
<reference evidence="3 4" key="1">
    <citation type="submission" date="2016-05" db="EMBL/GenBank/DDBJ databases">
        <authorList>
            <person name="Lavstsen T."/>
            <person name="Jespersen J.S."/>
        </authorList>
    </citation>
    <scope>NUCLEOTIDE SEQUENCE [LARGE SCALE GENOMIC DNA]</scope>
    <source>
        <strain evidence="3 4">KCJ1736</strain>
    </source>
</reference>
<gene>
    <name evidence="3" type="ORF">A7J57_22365</name>
</gene>
<keyword evidence="1" id="KW-0472">Membrane</keyword>
<sequence length="499" mass="52459">MELFDNVLLGLQTAMTLQNLLYCLIGCLLGTLIGVLPGVGPTTTIALLLPITFGLDPSTSLIMLAGIYYGAQYGGSTTAILVNLPGEASSAVTAIDGYKMAQKGKAGAALAIAAIGSFVAGTVATVVVVIFAPPLSRLALSFGPPEYFSLIVLGLILSVTLASGSVIKALAMIILGLLFGLVGADIYTGVPRFTFGQVSLMDGINFVAFATGIYGISEILSNLEDDPSRKSKVNKPKGLLPSWSELKHSIAPILRGTGLGSVMGVLPGGGATLSSFASYALEKKLSRRPEEFGEGAIEGVAGPESANNAGAQTSFIPMLTLGIPGNGVMAIMIGALMIQGIQPGPSVMNTNPSLFWGLIASMWIGNLILLMLNLPLVGIWVKLLSTPYNFMFPAILLFSAIGIYSTNMNSLDLGLVAMFGFLGYILFKLDCEPAPFLMGFILGPMLEENLRRAMMFSRGNPATFVSSPLSATLLFIALVVLTLMVLPSIRRQRKKVFTE</sequence>
<dbReference type="Pfam" id="PF01970">
    <property type="entry name" value="TctA"/>
    <property type="match status" value="1"/>
</dbReference>
<feature type="transmembrane region" description="Helical" evidence="1">
    <location>
        <begin position="20"/>
        <end position="39"/>
    </location>
</feature>
<evidence type="ECO:0000313" key="4">
    <source>
        <dbReference type="Proteomes" id="UP000077098"/>
    </source>
</evidence>
<feature type="transmembrane region" description="Helical" evidence="1">
    <location>
        <begin position="353"/>
        <end position="381"/>
    </location>
</feature>
<evidence type="ECO:0000313" key="3">
    <source>
        <dbReference type="EMBL" id="OAE48423.1"/>
    </source>
</evidence>